<comment type="subcellular location">
    <subcellularLocation>
        <location evidence="1">Membrane</location>
        <topology evidence="1">Lipid-anchor</topology>
    </subcellularLocation>
</comment>
<dbReference type="InterPro" id="IPR038501">
    <property type="entry name" value="Spore_GerAC_C_sf"/>
</dbReference>
<dbReference type="OrthoDB" id="2380468at2"/>
<dbReference type="InterPro" id="IPR057336">
    <property type="entry name" value="GerAC_N"/>
</dbReference>
<name>A0A3T0HSZ0_9BACI</name>
<evidence type="ECO:0000313" key="10">
    <source>
        <dbReference type="EMBL" id="AZU60223.1"/>
    </source>
</evidence>
<dbReference type="RefSeq" id="WP_066390931.1">
    <property type="nucleotide sequence ID" value="NZ_CP022572.1"/>
</dbReference>
<dbReference type="Pfam" id="PF05504">
    <property type="entry name" value="Spore_GerAC"/>
    <property type="match status" value="1"/>
</dbReference>
<keyword evidence="3" id="KW-0309">Germination</keyword>
<dbReference type="STRING" id="1193713.GCA_001636315_03019"/>
<evidence type="ECO:0000256" key="2">
    <source>
        <dbReference type="ARBA" id="ARBA00007886"/>
    </source>
</evidence>
<dbReference type="EMBL" id="CP022572">
    <property type="protein sequence ID" value="AZU60223.1"/>
    <property type="molecule type" value="Genomic_DNA"/>
</dbReference>
<evidence type="ECO:0000313" key="11">
    <source>
        <dbReference type="Proteomes" id="UP000282892"/>
    </source>
</evidence>
<keyword evidence="11" id="KW-1185">Reference proteome</keyword>
<dbReference type="Pfam" id="PF25198">
    <property type="entry name" value="Spore_GerAC_N"/>
    <property type="match status" value="1"/>
</dbReference>
<organism evidence="10 11">
    <name type="scientific">Neobacillus mesonae</name>
    <dbReference type="NCBI Taxonomy" id="1193713"/>
    <lineage>
        <taxon>Bacteria</taxon>
        <taxon>Bacillati</taxon>
        <taxon>Bacillota</taxon>
        <taxon>Bacilli</taxon>
        <taxon>Bacillales</taxon>
        <taxon>Bacillaceae</taxon>
        <taxon>Neobacillus</taxon>
    </lineage>
</organism>
<dbReference type="InterPro" id="IPR046953">
    <property type="entry name" value="Spore_GerAC-like_C"/>
</dbReference>
<dbReference type="GO" id="GO:0016020">
    <property type="term" value="C:membrane"/>
    <property type="evidence" value="ECO:0007669"/>
    <property type="project" value="UniProtKB-SubCell"/>
</dbReference>
<evidence type="ECO:0000259" key="8">
    <source>
        <dbReference type="Pfam" id="PF05504"/>
    </source>
</evidence>
<dbReference type="PROSITE" id="PS51257">
    <property type="entry name" value="PROKAR_LIPOPROTEIN"/>
    <property type="match status" value="1"/>
</dbReference>
<dbReference type="GO" id="GO:0009847">
    <property type="term" value="P:spore germination"/>
    <property type="evidence" value="ECO:0007669"/>
    <property type="project" value="InterPro"/>
</dbReference>
<proteinExistence type="inferred from homology"/>
<dbReference type="KEGG" id="nmk:CHR53_02485"/>
<dbReference type="InterPro" id="IPR008844">
    <property type="entry name" value="Spore_GerAC-like"/>
</dbReference>
<keyword evidence="5" id="KW-0472">Membrane</keyword>
<evidence type="ECO:0000256" key="1">
    <source>
        <dbReference type="ARBA" id="ARBA00004635"/>
    </source>
</evidence>
<dbReference type="Gene3D" id="3.30.300.210">
    <property type="entry name" value="Nutrient germinant receptor protein C, domain 3"/>
    <property type="match status" value="1"/>
</dbReference>
<dbReference type="AlphaFoldDB" id="A0A3T0HSZ0"/>
<dbReference type="NCBIfam" id="TIGR02887">
    <property type="entry name" value="spore_ger_x_C"/>
    <property type="match status" value="1"/>
</dbReference>
<keyword evidence="4" id="KW-0732">Signal</keyword>
<dbReference type="PANTHER" id="PTHR35789:SF1">
    <property type="entry name" value="SPORE GERMINATION PROTEIN B3"/>
    <property type="match status" value="1"/>
</dbReference>
<accession>A0A3T0HSZ0</accession>
<dbReference type="PANTHER" id="PTHR35789">
    <property type="entry name" value="SPORE GERMINATION PROTEIN B3"/>
    <property type="match status" value="1"/>
</dbReference>
<keyword evidence="6" id="KW-0564">Palmitate</keyword>
<evidence type="ECO:0000256" key="4">
    <source>
        <dbReference type="ARBA" id="ARBA00022729"/>
    </source>
</evidence>
<evidence type="ECO:0000259" key="9">
    <source>
        <dbReference type="Pfam" id="PF25198"/>
    </source>
</evidence>
<dbReference type="Proteomes" id="UP000282892">
    <property type="component" value="Chromosome"/>
</dbReference>
<feature type="domain" description="Spore germination GerAC-like C-terminal" evidence="8">
    <location>
        <begin position="239"/>
        <end position="376"/>
    </location>
</feature>
<evidence type="ECO:0000256" key="7">
    <source>
        <dbReference type="ARBA" id="ARBA00023288"/>
    </source>
</evidence>
<reference evidence="10 11" key="1">
    <citation type="submission" date="2017-07" db="EMBL/GenBank/DDBJ databases">
        <title>The complete genome sequence of Bacillus mesonae strain H20-5, an efficient strain improving plant abiotic stress resistance.</title>
        <authorList>
            <person name="Kim S.Y."/>
            <person name="Song H."/>
            <person name="Sang M.K."/>
            <person name="Weon H.-Y."/>
            <person name="Song J."/>
        </authorList>
    </citation>
    <scope>NUCLEOTIDE SEQUENCE [LARGE SCALE GENOMIC DNA]</scope>
    <source>
        <strain evidence="10 11">H20-5</strain>
    </source>
</reference>
<feature type="domain" description="Spore germination protein N-terminal" evidence="9">
    <location>
        <begin position="26"/>
        <end position="202"/>
    </location>
</feature>
<evidence type="ECO:0000256" key="3">
    <source>
        <dbReference type="ARBA" id="ARBA00022544"/>
    </source>
</evidence>
<evidence type="ECO:0000256" key="6">
    <source>
        <dbReference type="ARBA" id="ARBA00023139"/>
    </source>
</evidence>
<evidence type="ECO:0000256" key="5">
    <source>
        <dbReference type="ARBA" id="ARBA00023136"/>
    </source>
</evidence>
<comment type="similarity">
    <text evidence="2">Belongs to the GerABKC lipoprotein family.</text>
</comment>
<keyword evidence="7" id="KW-0449">Lipoprotein</keyword>
<sequence>MRNNQKRIILFLTILLTACILSGCWDTNESERMVYVQGIGVDYNGLRYTIYIQIVNTSLTAKSEVRGDITSTKVVVGHASGKTLNEAAFNLYASIQRRLFWGHLSFIVFSEQALKKGDIRATIDRFDRYRETRYSLNLYATKEPLSEVLKSVPPLSLAPSLSKLGDPRATYEQRSFIRPLDMREFLIAINEPPHEAIIPYIRLAKNTWETETTKTNPLIEFAGVAALTKNGLKLMAPFKNIKGLRWMNKDFKREELSLTNELSHVSLIVWKLKPKKKTIVKNGQIQFQLSLDVTASLSEIVKPEQLTKIEKESEKLIKAQILATYLEGLKHHVDIFRLSEEAYRKNVKAWKEIEQNGKVPLTKESLQKITVTVKVKQGEKQKLRPTI</sequence>
<gene>
    <name evidence="10" type="ORF">CHR53_02485</name>
</gene>
<protein>
    <submittedName>
        <fullName evidence="10">Ger(X)C family spore germination protein</fullName>
    </submittedName>
</protein>